<reference evidence="1 2" key="1">
    <citation type="submission" date="2022-03" db="EMBL/GenBank/DDBJ databases">
        <title>Ignatzschineria rhizosphaerae HR5S32.</title>
        <authorList>
            <person name="Sun J.Q."/>
            <person name="Feng J.Y."/>
        </authorList>
    </citation>
    <scope>NUCLEOTIDE SEQUENCE [LARGE SCALE GENOMIC DNA]</scope>
    <source>
        <strain evidence="1 2">HR5S32</strain>
    </source>
</reference>
<evidence type="ECO:0000313" key="1">
    <source>
        <dbReference type="EMBL" id="UNM97468.1"/>
    </source>
</evidence>
<sequence>MSNILYCRGYYLTNRNVEVLPDSFNKLVLDNEFVFYYHNWLDVAICRNQKDFVVVAGLCLDLLSENSDNYLIASRLLSELIYNGEDAFHDYIDHLSGTYILITSHNSNMKIYTDACAMKSVFYTDISVYPLVISSHLEMILDFSGIKRELSDIYRNKPKHISYEYGYPGITTKYKDIRQLLPNVYLDVRKNKIIRYFPRKDLIVNNCIEDIAESLVVQLQKQFKLLQEKNYEQILLSVTAGQDSRCTLASLRPFWDDISFFTYNLDGKHEKDIIVSKDIVQRLGIKNYNELILTSKNCESTDFLEFCNILNRNTIYNHGKKIAFFYKNKLSSFYRPNNSLHIRSNLAEIGRLYYGIFAYYWEMTANNATVLDKVLRAYHPYAQNEEEVKNAFIEFIETHNFLSLKNYDVFDMFYWEHRMGIWMSQVLIEGDPAFETINLYNCRDILKKMLSVPLKDRFNNLVFLKIINERLPELEDLAIN</sequence>
<name>A0ABY3X3J6_9GAMM</name>
<dbReference type="Proteomes" id="UP000829542">
    <property type="component" value="Chromosome"/>
</dbReference>
<organism evidence="1 2">
    <name type="scientific">Ignatzschineria rhizosphaerae</name>
    <dbReference type="NCBI Taxonomy" id="2923279"/>
    <lineage>
        <taxon>Bacteria</taxon>
        <taxon>Pseudomonadati</taxon>
        <taxon>Pseudomonadota</taxon>
        <taxon>Gammaproteobacteria</taxon>
        <taxon>Cardiobacteriales</taxon>
        <taxon>Ignatzschineriaceae</taxon>
        <taxon>Ignatzschineria</taxon>
    </lineage>
</organism>
<keyword evidence="2" id="KW-1185">Reference proteome</keyword>
<gene>
    <name evidence="1" type="ORF">MMG00_06400</name>
</gene>
<evidence type="ECO:0008006" key="3">
    <source>
        <dbReference type="Google" id="ProtNLM"/>
    </source>
</evidence>
<accession>A0ABY3X3J6</accession>
<dbReference type="RefSeq" id="WP_242153030.1">
    <property type="nucleotide sequence ID" value="NZ_CP093379.1"/>
</dbReference>
<proteinExistence type="predicted"/>
<protein>
    <recommendedName>
        <fullName evidence="3">Asparagine synthetase domain-containing protein</fullName>
    </recommendedName>
</protein>
<dbReference type="EMBL" id="CP093379">
    <property type="protein sequence ID" value="UNM97468.1"/>
    <property type="molecule type" value="Genomic_DNA"/>
</dbReference>
<evidence type="ECO:0000313" key="2">
    <source>
        <dbReference type="Proteomes" id="UP000829542"/>
    </source>
</evidence>